<organism evidence="2">
    <name type="scientific">Acinetobacter baumannii</name>
    <dbReference type="NCBI Taxonomy" id="470"/>
    <lineage>
        <taxon>Bacteria</taxon>
        <taxon>Pseudomonadati</taxon>
        <taxon>Pseudomonadota</taxon>
        <taxon>Gammaproteobacteria</taxon>
        <taxon>Moraxellales</taxon>
        <taxon>Moraxellaceae</taxon>
        <taxon>Acinetobacter</taxon>
        <taxon>Acinetobacter calcoaceticus/baumannii complex</taxon>
    </lineage>
</organism>
<dbReference type="EMBL" id="KT266827">
    <property type="protein sequence ID" value="ALL34864.1"/>
    <property type="molecule type" value="Genomic_DNA"/>
</dbReference>
<reference evidence="2" key="1">
    <citation type="journal article" date="2011" name="BMC Microbiol.">
        <title>Genome organization of epidemic Acinetobacter baumannii strains.</title>
        <authorList>
            <person name="Di Nocera P.P."/>
            <person name="Rocco F."/>
            <person name="Giannouli M."/>
            <person name="Triassi M."/>
            <person name="Zarrilli R."/>
        </authorList>
    </citation>
    <scope>NUCLEOTIDE SEQUENCE</scope>
    <source>
        <strain evidence="2">4190</strain>
    </source>
</reference>
<feature type="transmembrane region" description="Helical" evidence="1">
    <location>
        <begin position="173"/>
        <end position="195"/>
    </location>
</feature>
<reference evidence="2" key="3">
    <citation type="submission" date="2015-07" db="EMBL/GenBank/DDBJ databases">
        <title>Acinetobacter baumannii K27 and K44 capsular polysaccharides have the same K unit but different structures due to the presence of distinct wzy genes in otherwise closely related K gene clusters.</title>
        <authorList>
            <person name="Shashkov A.S."/>
            <person name="Kenyon J.J."/>
            <person name="Senchenkova S.N."/>
            <person name="Shneider M.M."/>
            <person name="Popova A.V."/>
            <person name="Arbatsky N.P."/>
            <person name="Miroshnikov K.A."/>
            <person name="Volozhantsev N.V."/>
            <person name="Hall R.M."/>
            <person name="Knirel Y.A."/>
        </authorList>
    </citation>
    <scope>NUCLEOTIDE SEQUENCE</scope>
    <source>
        <strain evidence="2">4190</strain>
    </source>
</reference>
<protein>
    <submittedName>
        <fullName evidence="2">Wzy</fullName>
    </submittedName>
</protein>
<evidence type="ECO:0000313" key="2">
    <source>
        <dbReference type="EMBL" id="ALL34864.1"/>
    </source>
</evidence>
<feature type="transmembrane region" description="Helical" evidence="1">
    <location>
        <begin position="95"/>
        <end position="113"/>
    </location>
</feature>
<feature type="transmembrane region" description="Helical" evidence="1">
    <location>
        <begin position="201"/>
        <end position="220"/>
    </location>
</feature>
<keyword evidence="1" id="KW-0812">Transmembrane</keyword>
<feature type="transmembrane region" description="Helical" evidence="1">
    <location>
        <begin position="293"/>
        <end position="311"/>
    </location>
</feature>
<feature type="transmembrane region" description="Helical" evidence="1">
    <location>
        <begin position="349"/>
        <end position="368"/>
    </location>
</feature>
<accession>A0A0S1M248</accession>
<reference evidence="2" key="2">
    <citation type="journal article" date="2011" name="J. Bacteriol.">
        <title>Genome sequences of three Acinetobacter baumannii strains assigned to the multilocus sequence typing genotypes ST2, ST25, and ST78.</title>
        <authorList>
            <person name="Zarrilli R."/>
            <person name="Giannouli M."/>
            <person name="Rocco F."/>
            <person name="Loman N.J."/>
            <person name="Haines A.S."/>
            <person name="Constantinidou C."/>
            <person name="Pallen M.J."/>
            <person name="Triassi M."/>
            <person name="Di Nocera P.P."/>
        </authorList>
    </citation>
    <scope>NUCLEOTIDE SEQUENCE</scope>
    <source>
        <strain evidence="2">4190</strain>
    </source>
</reference>
<feature type="transmembrane region" description="Helical" evidence="1">
    <location>
        <begin position="264"/>
        <end position="281"/>
    </location>
</feature>
<keyword evidence="1" id="KW-0472">Membrane</keyword>
<feature type="transmembrane region" description="Helical" evidence="1">
    <location>
        <begin position="318"/>
        <end position="343"/>
    </location>
</feature>
<feature type="transmembrane region" description="Helical" evidence="1">
    <location>
        <begin position="39"/>
        <end position="57"/>
    </location>
</feature>
<keyword evidence="1" id="KW-1133">Transmembrane helix</keyword>
<sequence>MMGCYMKRYNVINFCFTSINPILGLFSSLYSILKMRDASLFFAISVALISIYFPIMYDTSVNFYSAYYSLGSGGAGDWLQPYISVPSYLMYNYNIDFYFFIFFNVVFVVYTWTKIVLKIFKNSVIDYKVIFIFIFLIFSFNYRDLMDLNRNIFSYSIFFYYYFLIDKKNIIKLVFFSLLAVWVHSSALILVILYLLSNIKLGKFLNTFLLIFSLSVGYFLPEIISKATFFIEFIPVYGEKISYYLYGDAFGVQDFTFGTALKKILNCFIIFLVNGYIINSIDKYKNHSQQLQFLLLIGYFALMFFNFVTFFERINLAYNFVLLSIFFYGVRLWYAIVVAFLIFFRSACMYVLVYFPIFFGDYSAVLINNTYKNQLMLKPFYYPTLLLLDIHNNGYSDDFVSKNSIWKEIK</sequence>
<gene>
    <name evidence="2" type="primary">wzy</name>
</gene>
<feature type="transmembrane region" description="Helical" evidence="1">
    <location>
        <begin position="12"/>
        <end position="33"/>
    </location>
</feature>
<dbReference type="Pfam" id="PF14897">
    <property type="entry name" value="EpsG"/>
    <property type="match status" value="1"/>
</dbReference>
<dbReference type="AlphaFoldDB" id="A0A0S1M248"/>
<proteinExistence type="predicted"/>
<name>A0A0S1M248_ACIBA</name>
<feature type="transmembrane region" description="Helical" evidence="1">
    <location>
        <begin position="125"/>
        <end position="142"/>
    </location>
</feature>
<dbReference type="InterPro" id="IPR049458">
    <property type="entry name" value="EpsG-like"/>
</dbReference>
<evidence type="ECO:0000256" key="1">
    <source>
        <dbReference type="SAM" id="Phobius"/>
    </source>
</evidence>